<keyword evidence="3" id="KW-1185">Reference proteome</keyword>
<dbReference type="Proteomes" id="UP000094469">
    <property type="component" value="Unassembled WGS sequence"/>
</dbReference>
<sequence length="277" mass="32653">MENKLVITLVLYRTEFSQTPSYEIIKKAIKKNKSVYLFVYDNSEKIQGNKFFHKENVLYIHDKTNPGLAEAYNKGSLYLKKIQGDLLLLLDQDTLLDDTYIETLLNLKVNQAIGAYVPIIHSHGRQISPVFSDQYIGRDSKLPKVGVYSEPIMGINSGTAISKEMLDKIAPFNTAFPLDFLDHWLFWKIHQLNKKISVLDHQLMHDLSVLDYKTVSSQRYESIIRAETLFYQKYDQDKFYTHRRHLFLRAVKQFLFVKNRNIWRRTFLEYRTLMKGK</sequence>
<dbReference type="SUPFAM" id="SSF53448">
    <property type="entry name" value="Nucleotide-diphospho-sugar transferases"/>
    <property type="match status" value="1"/>
</dbReference>
<evidence type="ECO:0000259" key="1">
    <source>
        <dbReference type="Pfam" id="PF00535"/>
    </source>
</evidence>
<name>A0A1E5HAG7_9ENTE</name>
<dbReference type="STRING" id="1131292.BCR24_04385"/>
<comment type="caution">
    <text evidence="2">The sequence shown here is derived from an EMBL/GenBank/DDBJ whole genome shotgun (WGS) entry which is preliminary data.</text>
</comment>
<dbReference type="AlphaFoldDB" id="A0A1E5HAG7"/>
<dbReference type="InterPro" id="IPR029044">
    <property type="entry name" value="Nucleotide-diphossugar_trans"/>
</dbReference>
<dbReference type="RefSeq" id="WP_069640507.1">
    <property type="nucleotide sequence ID" value="NZ_JAFBEZ010000007.1"/>
</dbReference>
<reference evidence="3" key="1">
    <citation type="submission" date="2016-09" db="EMBL/GenBank/DDBJ databases">
        <authorList>
            <person name="Gulvik C.A."/>
        </authorList>
    </citation>
    <scope>NUCLEOTIDE SEQUENCE [LARGE SCALE GENOMIC DNA]</scope>
    <source>
        <strain evidence="3">LMG 26676</strain>
    </source>
</reference>
<dbReference type="GO" id="GO:0016740">
    <property type="term" value="F:transferase activity"/>
    <property type="evidence" value="ECO:0007669"/>
    <property type="project" value="UniProtKB-KW"/>
</dbReference>
<keyword evidence="2" id="KW-0808">Transferase</keyword>
<proteinExistence type="predicted"/>
<gene>
    <name evidence="2" type="ORF">BCR24_04385</name>
</gene>
<accession>A0A1E5HAG7</accession>
<evidence type="ECO:0000313" key="3">
    <source>
        <dbReference type="Proteomes" id="UP000094469"/>
    </source>
</evidence>
<dbReference type="Pfam" id="PF00535">
    <property type="entry name" value="Glycos_transf_2"/>
    <property type="match status" value="1"/>
</dbReference>
<feature type="domain" description="Glycosyltransferase 2-like" evidence="1">
    <location>
        <begin position="49"/>
        <end position="119"/>
    </location>
</feature>
<evidence type="ECO:0000313" key="2">
    <source>
        <dbReference type="EMBL" id="OEG21947.1"/>
    </source>
</evidence>
<protein>
    <submittedName>
        <fullName evidence="2">Glycosyl transferase family 2</fullName>
    </submittedName>
</protein>
<dbReference type="EMBL" id="MIKC01000034">
    <property type="protein sequence ID" value="OEG21947.1"/>
    <property type="molecule type" value="Genomic_DNA"/>
</dbReference>
<dbReference type="Gene3D" id="3.90.550.10">
    <property type="entry name" value="Spore Coat Polysaccharide Biosynthesis Protein SpsA, Chain A"/>
    <property type="match status" value="1"/>
</dbReference>
<organism evidence="2 3">
    <name type="scientific">Enterococcus ureilyticus</name>
    <dbReference type="NCBI Taxonomy" id="1131292"/>
    <lineage>
        <taxon>Bacteria</taxon>
        <taxon>Bacillati</taxon>
        <taxon>Bacillota</taxon>
        <taxon>Bacilli</taxon>
        <taxon>Lactobacillales</taxon>
        <taxon>Enterococcaceae</taxon>
        <taxon>Enterococcus</taxon>
    </lineage>
</organism>
<dbReference type="OrthoDB" id="119253at2"/>
<dbReference type="InterPro" id="IPR001173">
    <property type="entry name" value="Glyco_trans_2-like"/>
</dbReference>